<dbReference type="GO" id="GO:0008670">
    <property type="term" value="F:2,4-dienoyl-CoA reductase (NADPH) activity"/>
    <property type="evidence" value="ECO:0007669"/>
    <property type="project" value="TreeGrafter"/>
</dbReference>
<protein>
    <submittedName>
        <fullName evidence="3">2,4-dienoyl CoA reductase 1, mitochondrial</fullName>
    </submittedName>
</protein>
<dbReference type="SUPFAM" id="SSF51735">
    <property type="entry name" value="NAD(P)-binding Rossmann-fold domains"/>
    <property type="match status" value="1"/>
</dbReference>
<dbReference type="Proteomes" id="UP000261560">
    <property type="component" value="Unplaced"/>
</dbReference>
<dbReference type="GO" id="GO:0006635">
    <property type="term" value="P:fatty acid beta-oxidation"/>
    <property type="evidence" value="ECO:0007669"/>
    <property type="project" value="TreeGrafter"/>
</dbReference>
<dbReference type="PANTHER" id="PTHR43658:SF14">
    <property type="entry name" value="2,4-DIENOYL-COA REDUCTASE [(3E)-ENOYL-COA-PRODUCING], MITOCHONDRIAL"/>
    <property type="match status" value="1"/>
</dbReference>
<dbReference type="InterPro" id="IPR036291">
    <property type="entry name" value="NAD(P)-bd_dom_sf"/>
</dbReference>
<dbReference type="GeneTree" id="ENSGT00940000153801"/>
<dbReference type="Pfam" id="PF00106">
    <property type="entry name" value="adh_short"/>
    <property type="match status" value="1"/>
</dbReference>
<dbReference type="InterPro" id="IPR002347">
    <property type="entry name" value="SDR_fam"/>
</dbReference>
<accession>A0A3B3CU96</accession>
<dbReference type="Ensembl" id="ENSOMET00000036338.1">
    <property type="protein sequence ID" value="ENSOMEP00000020915.1"/>
    <property type="gene ID" value="ENSOMEG00000022818.1"/>
</dbReference>
<proteinExistence type="predicted"/>
<dbReference type="GO" id="GO:0005739">
    <property type="term" value="C:mitochondrion"/>
    <property type="evidence" value="ECO:0007669"/>
    <property type="project" value="TreeGrafter"/>
</dbReference>
<keyword evidence="4" id="KW-1185">Reference proteome</keyword>
<dbReference type="AlphaFoldDB" id="A0A3B3CU96"/>
<reference evidence="3" key="2">
    <citation type="submission" date="2025-09" db="UniProtKB">
        <authorList>
            <consortium name="Ensembl"/>
        </authorList>
    </citation>
    <scope>IDENTIFICATION</scope>
</reference>
<name>A0A3B3CU96_ORYME</name>
<dbReference type="Gene3D" id="3.40.50.720">
    <property type="entry name" value="NAD(P)-binding Rossmann-like Domain"/>
    <property type="match status" value="1"/>
</dbReference>
<feature type="region of interest" description="Disordered" evidence="2">
    <location>
        <begin position="1"/>
        <end position="20"/>
    </location>
</feature>
<evidence type="ECO:0000313" key="3">
    <source>
        <dbReference type="Ensembl" id="ENSOMEP00000020915.1"/>
    </source>
</evidence>
<dbReference type="PANTHER" id="PTHR43658">
    <property type="entry name" value="SHORT-CHAIN DEHYDROGENASE/REDUCTASE"/>
    <property type="match status" value="1"/>
</dbReference>
<sequence>FSSGSWFHRSASRPFGSAPQSDFFRPEEGVMLPAGSFSNKVAFITGGGTGLGKAMTTVLSQLGAQCVIASRKLEVLQKTATEISSLTGKEVHAVQCDVRDPKMCFDIHRVRSFFKADLCIRWVFLLD</sequence>
<evidence type="ECO:0000256" key="2">
    <source>
        <dbReference type="SAM" id="MobiDB-lite"/>
    </source>
</evidence>
<evidence type="ECO:0000256" key="1">
    <source>
        <dbReference type="ARBA" id="ARBA00023002"/>
    </source>
</evidence>
<evidence type="ECO:0000313" key="4">
    <source>
        <dbReference type="Proteomes" id="UP000261560"/>
    </source>
</evidence>
<keyword evidence="1" id="KW-0560">Oxidoreductase</keyword>
<organism evidence="3 4">
    <name type="scientific">Oryzias melastigma</name>
    <name type="common">Marine medaka</name>
    <dbReference type="NCBI Taxonomy" id="30732"/>
    <lineage>
        <taxon>Eukaryota</taxon>
        <taxon>Metazoa</taxon>
        <taxon>Chordata</taxon>
        <taxon>Craniata</taxon>
        <taxon>Vertebrata</taxon>
        <taxon>Euteleostomi</taxon>
        <taxon>Actinopterygii</taxon>
        <taxon>Neopterygii</taxon>
        <taxon>Teleostei</taxon>
        <taxon>Neoteleostei</taxon>
        <taxon>Acanthomorphata</taxon>
        <taxon>Ovalentaria</taxon>
        <taxon>Atherinomorphae</taxon>
        <taxon>Beloniformes</taxon>
        <taxon>Adrianichthyidae</taxon>
        <taxon>Oryziinae</taxon>
        <taxon>Oryzias</taxon>
    </lineage>
</organism>
<reference evidence="3" key="1">
    <citation type="submission" date="2025-08" db="UniProtKB">
        <authorList>
            <consortium name="Ensembl"/>
        </authorList>
    </citation>
    <scope>IDENTIFICATION</scope>
</reference>